<dbReference type="InterPro" id="IPR006664">
    <property type="entry name" value="OMP_bac"/>
</dbReference>
<feature type="transmembrane region" description="Helical" evidence="4">
    <location>
        <begin position="437"/>
        <end position="459"/>
    </location>
</feature>
<protein>
    <submittedName>
        <fullName evidence="6">Peptidoglycan-associated lipoprotein</fullName>
    </submittedName>
</protein>
<keyword evidence="6" id="KW-0449">Lipoprotein</keyword>
<dbReference type="InterPro" id="IPR050330">
    <property type="entry name" value="Bact_OuterMem_StrucFunc"/>
</dbReference>
<dbReference type="AlphaFoldDB" id="A0A6J5EWS3"/>
<dbReference type="CDD" id="cd07185">
    <property type="entry name" value="OmpA_C-like"/>
    <property type="match status" value="1"/>
</dbReference>
<feature type="transmembrane region" description="Helical" evidence="4">
    <location>
        <begin position="71"/>
        <end position="91"/>
    </location>
</feature>
<dbReference type="PANTHER" id="PTHR30329:SF20">
    <property type="entry name" value="EXPORTED PROTEIN"/>
    <property type="match status" value="1"/>
</dbReference>
<keyword evidence="7" id="KW-1185">Reference proteome</keyword>
<keyword evidence="4" id="KW-1133">Transmembrane helix</keyword>
<dbReference type="PROSITE" id="PS51123">
    <property type="entry name" value="OMPA_2"/>
    <property type="match status" value="1"/>
</dbReference>
<evidence type="ECO:0000256" key="2">
    <source>
        <dbReference type="ARBA" id="ARBA00023136"/>
    </source>
</evidence>
<dbReference type="Gene3D" id="3.30.1330.60">
    <property type="entry name" value="OmpA-like domain"/>
    <property type="match status" value="1"/>
</dbReference>
<evidence type="ECO:0000256" key="4">
    <source>
        <dbReference type="SAM" id="Phobius"/>
    </source>
</evidence>
<dbReference type="SUPFAM" id="SSF103088">
    <property type="entry name" value="OmpA-like"/>
    <property type="match status" value="1"/>
</dbReference>
<evidence type="ECO:0000313" key="6">
    <source>
        <dbReference type="EMBL" id="CAB3769652.1"/>
    </source>
</evidence>
<dbReference type="GO" id="GO:0009279">
    <property type="term" value="C:cell outer membrane"/>
    <property type="evidence" value="ECO:0007669"/>
    <property type="project" value="UniProtKB-SubCell"/>
</dbReference>
<organism evidence="6 7">
    <name type="scientific">Paraburkholderia solisilvae</name>
    <dbReference type="NCBI Taxonomy" id="624376"/>
    <lineage>
        <taxon>Bacteria</taxon>
        <taxon>Pseudomonadati</taxon>
        <taxon>Pseudomonadota</taxon>
        <taxon>Betaproteobacteria</taxon>
        <taxon>Burkholderiales</taxon>
        <taxon>Burkholderiaceae</taxon>
        <taxon>Paraburkholderia</taxon>
    </lineage>
</organism>
<dbReference type="Proteomes" id="UP000494329">
    <property type="component" value="Unassembled WGS sequence"/>
</dbReference>
<feature type="domain" description="OmpA-like" evidence="5">
    <location>
        <begin position="539"/>
        <end position="657"/>
    </location>
</feature>
<evidence type="ECO:0000256" key="3">
    <source>
        <dbReference type="PROSITE-ProRule" id="PRU00473"/>
    </source>
</evidence>
<accession>A0A6J5EWS3</accession>
<sequence>MRFTTAKSAPRVSATSGTIRVEPASSEHVRIETAHIEGAARHASAAVCSDASTHPSNASAHYDHAQAGLGYPFRTVVLFAAVLALAVLWLVLPCSRATASVATGAIGLLALGFVRLRTRRLALARTGNAHVLQALGSAAAHIPVQLRTRMPLVLVVGDGLPELFDRDGEARFAHVGDGAVWLRADRHRDLPRLSVAVRQWRDGRAPDGIVLSIAPALHSGVDMLVQQLRTIREALSDASRMLGARLPAYIAVYQRSASARNRFVAVERSIASASGSAAQSASSAIDIAAPQWYGVSSSKPFAPQMLPVDTSQWHATVPAGEPFESIIQAAEAEACQTRAACVCAARAAALASLVNWTRRIVLGTLTDRRQPSRSCPPYGVGWIDCGPATGAGKPWERDVESHTSVAPVAVSASPSPWPLPQPLIEAMPRRPYISPRLSALAHMLALAACAAAVAFWGAASNNAHMIDRIGADLARYARIPAAHDTARRDALLVLVADRDRLDRFARLGVPLQLSFGMYRGTQLLPLLNDAIASWQPPTAPPTVVTLDSMSLFDSGSAQLKPGSTRAMISALDMIKSNPGKRILVAGYTDALGNPDSNLKLSLARAAAVRDWLIDASGMSATRFAIQGYGDTRPIANNDTPEGRARNRRVDITLVSDAAR</sequence>
<dbReference type="PANTHER" id="PTHR30329">
    <property type="entry name" value="STATOR ELEMENT OF FLAGELLAR MOTOR COMPLEX"/>
    <property type="match status" value="1"/>
</dbReference>
<name>A0A6J5EWS3_9BURK</name>
<keyword evidence="4" id="KW-0812">Transmembrane</keyword>
<dbReference type="PRINTS" id="PR01021">
    <property type="entry name" value="OMPADOMAIN"/>
</dbReference>
<keyword evidence="2 3" id="KW-0472">Membrane</keyword>
<proteinExistence type="predicted"/>
<comment type="subcellular location">
    <subcellularLocation>
        <location evidence="1">Cell outer membrane</location>
    </subcellularLocation>
</comment>
<evidence type="ECO:0000313" key="7">
    <source>
        <dbReference type="Proteomes" id="UP000494329"/>
    </source>
</evidence>
<evidence type="ECO:0000256" key="1">
    <source>
        <dbReference type="ARBA" id="ARBA00004442"/>
    </source>
</evidence>
<feature type="transmembrane region" description="Helical" evidence="4">
    <location>
        <begin position="97"/>
        <end position="116"/>
    </location>
</feature>
<gene>
    <name evidence="6" type="primary">pal_5</name>
    <name evidence="6" type="ORF">LMG29739_05593</name>
</gene>
<dbReference type="Pfam" id="PF00691">
    <property type="entry name" value="OmpA"/>
    <property type="match status" value="1"/>
</dbReference>
<dbReference type="EMBL" id="CADIKF010000064">
    <property type="protein sequence ID" value="CAB3769652.1"/>
    <property type="molecule type" value="Genomic_DNA"/>
</dbReference>
<dbReference type="InterPro" id="IPR036737">
    <property type="entry name" value="OmpA-like_sf"/>
</dbReference>
<reference evidence="6 7" key="1">
    <citation type="submission" date="2020-04" db="EMBL/GenBank/DDBJ databases">
        <authorList>
            <person name="De Canck E."/>
        </authorList>
    </citation>
    <scope>NUCLEOTIDE SEQUENCE [LARGE SCALE GENOMIC DNA]</scope>
    <source>
        <strain evidence="6 7">LMG 29739</strain>
    </source>
</reference>
<dbReference type="InterPro" id="IPR006665">
    <property type="entry name" value="OmpA-like"/>
</dbReference>
<evidence type="ECO:0000259" key="5">
    <source>
        <dbReference type="PROSITE" id="PS51123"/>
    </source>
</evidence>